<evidence type="ECO:0000313" key="2">
    <source>
        <dbReference type="Proteomes" id="UP000326354"/>
    </source>
</evidence>
<dbReference type="Proteomes" id="UP000326354">
    <property type="component" value="Chromosome"/>
</dbReference>
<reference evidence="1 2" key="1">
    <citation type="submission" date="2019-08" db="EMBL/GenBank/DDBJ databases">
        <title>Complete genome sequence of Candidatus Uab amorphum.</title>
        <authorList>
            <person name="Shiratori T."/>
            <person name="Suzuki S."/>
            <person name="Kakizawa Y."/>
            <person name="Ishida K."/>
        </authorList>
    </citation>
    <scope>NUCLEOTIDE SEQUENCE [LARGE SCALE GENOMIC DNA]</scope>
    <source>
        <strain evidence="1 2">SRT547</strain>
    </source>
</reference>
<dbReference type="KEGG" id="uam:UABAM_02922"/>
<keyword evidence="2" id="KW-1185">Reference proteome</keyword>
<name>A0A5S9IN31_UABAM</name>
<organism evidence="1 2">
    <name type="scientific">Uabimicrobium amorphum</name>
    <dbReference type="NCBI Taxonomy" id="2596890"/>
    <lineage>
        <taxon>Bacteria</taxon>
        <taxon>Pseudomonadati</taxon>
        <taxon>Planctomycetota</taxon>
        <taxon>Candidatus Uabimicrobiia</taxon>
        <taxon>Candidatus Uabimicrobiales</taxon>
        <taxon>Candidatus Uabimicrobiaceae</taxon>
        <taxon>Candidatus Uabimicrobium</taxon>
    </lineage>
</organism>
<dbReference type="OrthoDB" id="191189at2"/>
<dbReference type="PANTHER" id="PTHR36166:SF1">
    <property type="entry name" value="SRPBCC DOMAIN-CONTAINING PROTEIN"/>
    <property type="match status" value="1"/>
</dbReference>
<dbReference type="PANTHER" id="PTHR36166">
    <property type="entry name" value="CHROMOSOME 9, WHOLE GENOME SHOTGUN SEQUENCE"/>
    <property type="match status" value="1"/>
</dbReference>
<sequence>MKRYSVSKIIQASPEKIWRILTNIDDYPNWNPGVNKIEGSLKPGKKIKIFAKISPNRAFPAKVTTLEPCKKMIWTGGAPLKFMFKGERTFTLVPQENGITKFDMQEVFSGVMSPLIPIPDLTPSFQEFAEALKVKAEA</sequence>
<dbReference type="InterPro" id="IPR023393">
    <property type="entry name" value="START-like_dom_sf"/>
</dbReference>
<dbReference type="CDD" id="cd07822">
    <property type="entry name" value="SRPBCC_4"/>
    <property type="match status" value="1"/>
</dbReference>
<evidence type="ECO:0000313" key="1">
    <source>
        <dbReference type="EMBL" id="BBM84561.1"/>
    </source>
</evidence>
<dbReference type="SUPFAM" id="SSF55961">
    <property type="entry name" value="Bet v1-like"/>
    <property type="match status" value="1"/>
</dbReference>
<dbReference type="EMBL" id="AP019860">
    <property type="protein sequence ID" value="BBM84561.1"/>
    <property type="molecule type" value="Genomic_DNA"/>
</dbReference>
<protein>
    <recommendedName>
        <fullName evidence="3">Polyketide cyclase</fullName>
    </recommendedName>
</protein>
<dbReference type="AlphaFoldDB" id="A0A5S9IN31"/>
<accession>A0A5S9IN31</accession>
<dbReference type="Pfam" id="PF10604">
    <property type="entry name" value="Polyketide_cyc2"/>
    <property type="match status" value="1"/>
</dbReference>
<evidence type="ECO:0008006" key="3">
    <source>
        <dbReference type="Google" id="ProtNLM"/>
    </source>
</evidence>
<proteinExistence type="predicted"/>
<dbReference type="RefSeq" id="WP_151968706.1">
    <property type="nucleotide sequence ID" value="NZ_AP019860.1"/>
</dbReference>
<gene>
    <name evidence="1" type="ORF">UABAM_02922</name>
</gene>
<dbReference type="Gene3D" id="3.30.530.20">
    <property type="match status" value="1"/>
</dbReference>
<dbReference type="InterPro" id="IPR019587">
    <property type="entry name" value="Polyketide_cyclase/dehydratase"/>
</dbReference>